<proteinExistence type="predicted"/>
<organism evidence="1 2">
    <name type="scientific">Providencia stuartii ATCC 25827</name>
    <dbReference type="NCBI Taxonomy" id="471874"/>
    <lineage>
        <taxon>Bacteria</taxon>
        <taxon>Pseudomonadati</taxon>
        <taxon>Pseudomonadota</taxon>
        <taxon>Gammaproteobacteria</taxon>
        <taxon>Enterobacterales</taxon>
        <taxon>Morganellaceae</taxon>
        <taxon>Providencia</taxon>
    </lineage>
</organism>
<reference evidence="1 2" key="3">
    <citation type="submission" date="2008-05" db="EMBL/GenBank/DDBJ databases">
        <authorList>
            <person name="Fulton L."/>
            <person name="Clifton S."/>
            <person name="Fulton B."/>
            <person name="Xu J."/>
            <person name="Minx P."/>
            <person name="Pepin K.H."/>
            <person name="Johnson M."/>
            <person name="Thiruvilangam P."/>
            <person name="Bhonagiri V."/>
            <person name="Nash W.E."/>
            <person name="Mardis E.R."/>
            <person name="Wilson R.K."/>
        </authorList>
    </citation>
    <scope>NUCLEOTIDE SEQUENCE [LARGE SCALE GENOMIC DNA]</scope>
    <source>
        <strain evidence="1 2">ATCC 25827</strain>
    </source>
</reference>
<reference evidence="2" key="1">
    <citation type="submission" date="2008-04" db="EMBL/GenBank/DDBJ databases">
        <title>Draft genome sequence of Providencia stuartii (ATCC 25827).</title>
        <authorList>
            <person name="Sudarsanam P."/>
            <person name="Ley R."/>
            <person name="Guruge J."/>
            <person name="Turnbaugh P.J."/>
            <person name="Mahowald M."/>
            <person name="Liep D."/>
            <person name="Gordon J."/>
        </authorList>
    </citation>
    <scope>NUCLEOTIDE SEQUENCE [LARGE SCALE GENOMIC DNA]</scope>
    <source>
        <strain evidence="2">ATCC 25827</strain>
    </source>
</reference>
<gene>
    <name evidence="1" type="ORF">PROSTU_03048</name>
</gene>
<sequence>MSLFALFIVKLTHYQLSFVKHKKTLCYAALIADNRGIVSKISILIPQ</sequence>
<name>A0AA86YMY2_PROST</name>
<comment type="caution">
    <text evidence="1">The sequence shown here is derived from an EMBL/GenBank/DDBJ whole genome shotgun (WGS) entry which is preliminary data.</text>
</comment>
<evidence type="ECO:0000313" key="1">
    <source>
        <dbReference type="EMBL" id="EDU59855.1"/>
    </source>
</evidence>
<dbReference type="EMBL" id="ABJD02000101">
    <property type="protein sequence ID" value="EDU59855.1"/>
    <property type="molecule type" value="Genomic_DNA"/>
</dbReference>
<reference evidence="2" key="2">
    <citation type="submission" date="2008-04" db="EMBL/GenBank/DDBJ databases">
        <title>Draft genome sequence of Providencia stuartii(ATCC 25827).</title>
        <authorList>
            <person name="Sudarsanam P."/>
            <person name="Ley R."/>
            <person name="Guruge J."/>
            <person name="Turnbaugh P.J."/>
            <person name="Mahowald M."/>
            <person name="Liep D."/>
            <person name="Gordon J."/>
        </authorList>
    </citation>
    <scope>NUCLEOTIDE SEQUENCE [LARGE SCALE GENOMIC DNA]</scope>
    <source>
        <strain evidence="2">ATCC 25827</strain>
    </source>
</reference>
<accession>A0AA86YMY2</accession>
<dbReference type="Proteomes" id="UP000004506">
    <property type="component" value="Unassembled WGS sequence"/>
</dbReference>
<dbReference type="AlphaFoldDB" id="A0AA86YMY2"/>
<evidence type="ECO:0000313" key="2">
    <source>
        <dbReference type="Proteomes" id="UP000004506"/>
    </source>
</evidence>
<protein>
    <submittedName>
        <fullName evidence="1">Uncharacterized protein</fullName>
    </submittedName>
</protein>